<keyword evidence="3 5" id="KW-1133">Transmembrane helix</keyword>
<dbReference type="HOGENOM" id="CLU_129294_2_0_6"/>
<organism evidence="6 7">
    <name type="scientific">Simiduia agarivorans (strain DSM 21679 / JCM 13881 / BCRC 17597 / SA1)</name>
    <dbReference type="NCBI Taxonomy" id="1117647"/>
    <lineage>
        <taxon>Bacteria</taxon>
        <taxon>Pseudomonadati</taxon>
        <taxon>Pseudomonadota</taxon>
        <taxon>Gammaproteobacteria</taxon>
        <taxon>Cellvibrionales</taxon>
        <taxon>Cellvibrionaceae</taxon>
        <taxon>Simiduia</taxon>
    </lineage>
</organism>
<dbReference type="STRING" id="1117647.M5M_18865"/>
<proteinExistence type="predicted"/>
<feature type="transmembrane region" description="Helical" evidence="5">
    <location>
        <begin position="20"/>
        <end position="42"/>
    </location>
</feature>
<evidence type="ECO:0000313" key="6">
    <source>
        <dbReference type="EMBL" id="AFV00902.1"/>
    </source>
</evidence>
<dbReference type="AlphaFoldDB" id="K4KPE0"/>
<keyword evidence="2 5" id="KW-0812">Transmembrane</keyword>
<reference evidence="6 7" key="1">
    <citation type="journal article" date="2013" name="Genome Announc.">
        <title>Complete genome sequence of Simiduia agarivorans SA1(T), a marine bacterium able to degrade a variety of polysaccharides.</title>
        <authorList>
            <person name="Lin S.Y."/>
            <person name="Shieh W.Y."/>
            <person name="Chen J.S."/>
            <person name="Tang S.L."/>
        </authorList>
    </citation>
    <scope>NUCLEOTIDE SEQUENCE [LARGE SCALE GENOMIC DNA]</scope>
    <source>
        <strain evidence="7">DSM 21679 / JCM 13881 / BCRC 17597 / SA1</strain>
    </source>
</reference>
<evidence type="ECO:0000256" key="4">
    <source>
        <dbReference type="ARBA" id="ARBA00023136"/>
    </source>
</evidence>
<accession>K4KPE0</accession>
<dbReference type="RefSeq" id="WP_015049052.1">
    <property type="nucleotide sequence ID" value="NC_018868.3"/>
</dbReference>
<evidence type="ECO:0008006" key="8">
    <source>
        <dbReference type="Google" id="ProtNLM"/>
    </source>
</evidence>
<keyword evidence="4 5" id="KW-0472">Membrane</keyword>
<evidence type="ECO:0000256" key="2">
    <source>
        <dbReference type="ARBA" id="ARBA00022692"/>
    </source>
</evidence>
<comment type="subcellular location">
    <subcellularLocation>
        <location evidence="1">Membrane</location>
        <topology evidence="1">Multi-pass membrane protein</topology>
    </subcellularLocation>
</comment>
<dbReference type="EMBL" id="CP003746">
    <property type="protein sequence ID" value="AFV00902.1"/>
    <property type="molecule type" value="Genomic_DNA"/>
</dbReference>
<name>K4KPE0_SIMAS</name>
<evidence type="ECO:0000313" key="7">
    <source>
        <dbReference type="Proteomes" id="UP000000466"/>
    </source>
</evidence>
<dbReference type="InterPro" id="IPR019109">
    <property type="entry name" value="MamF_MmsF"/>
</dbReference>
<evidence type="ECO:0000256" key="3">
    <source>
        <dbReference type="ARBA" id="ARBA00022989"/>
    </source>
</evidence>
<dbReference type="OrthoDB" id="5405464at2"/>
<evidence type="ECO:0000256" key="5">
    <source>
        <dbReference type="SAM" id="Phobius"/>
    </source>
</evidence>
<sequence>MNDSAPVSTSGDAGSVKLIYILYLASILVGITGIVGVIMAYVNKNGDEGVLNNHYRFQIRTFWISLLYGVIALVTMPLMGLGVLLMLALLVWYIIRCVKGLKAIGENREMDNVTTWLI</sequence>
<dbReference type="KEGG" id="saga:M5M_18865"/>
<feature type="transmembrane region" description="Helical" evidence="5">
    <location>
        <begin position="62"/>
        <end position="95"/>
    </location>
</feature>
<evidence type="ECO:0000256" key="1">
    <source>
        <dbReference type="ARBA" id="ARBA00004141"/>
    </source>
</evidence>
<dbReference type="Pfam" id="PF09685">
    <property type="entry name" value="MamF_MmsF"/>
    <property type="match status" value="1"/>
</dbReference>
<gene>
    <name evidence="6" type="ordered locus">M5M_18865</name>
</gene>
<dbReference type="Proteomes" id="UP000000466">
    <property type="component" value="Chromosome"/>
</dbReference>
<protein>
    <recommendedName>
        <fullName evidence="8">Transmembrane protein</fullName>
    </recommendedName>
</protein>
<dbReference type="eggNOG" id="COG3671">
    <property type="taxonomic scope" value="Bacteria"/>
</dbReference>
<keyword evidence="7" id="KW-1185">Reference proteome</keyword>